<evidence type="ECO:0000313" key="7">
    <source>
        <dbReference type="EMBL" id="RXK15887.1"/>
    </source>
</evidence>
<dbReference type="InterPro" id="IPR027619">
    <property type="entry name" value="C-S_lyase_PatB-like"/>
</dbReference>
<gene>
    <name evidence="7" type="ORF">CP985_05860</name>
</gene>
<reference evidence="7 8" key="1">
    <citation type="submission" date="2017-09" db="EMBL/GenBank/DDBJ databases">
        <title>Genomics of the genus Arcobacter.</title>
        <authorList>
            <person name="Perez-Cataluna A."/>
            <person name="Figueras M.J."/>
            <person name="Salas-Masso N."/>
        </authorList>
    </citation>
    <scope>NUCLEOTIDE SEQUENCE [LARGE SCALE GENOMIC DNA]</scope>
    <source>
        <strain evidence="7 8">CECT 7386</strain>
    </source>
</reference>
<dbReference type="GO" id="GO:0030170">
    <property type="term" value="F:pyridoxal phosphate binding"/>
    <property type="evidence" value="ECO:0007669"/>
    <property type="project" value="InterPro"/>
</dbReference>
<evidence type="ECO:0000256" key="5">
    <source>
        <dbReference type="ARBA" id="ARBA00037974"/>
    </source>
</evidence>
<comment type="caution">
    <text evidence="7">The sequence shown here is derived from an EMBL/GenBank/DDBJ whole genome shotgun (WGS) entry which is preliminary data.</text>
</comment>
<dbReference type="Pfam" id="PF00155">
    <property type="entry name" value="Aminotran_1_2"/>
    <property type="match status" value="1"/>
</dbReference>
<dbReference type="Proteomes" id="UP000290092">
    <property type="component" value="Unassembled WGS sequence"/>
</dbReference>
<accession>A0AAX2AFW2</accession>
<dbReference type="Gene3D" id="3.40.640.10">
    <property type="entry name" value="Type I PLP-dependent aspartate aminotransferase-like (Major domain)"/>
    <property type="match status" value="1"/>
</dbReference>
<proteinExistence type="inferred from homology"/>
<evidence type="ECO:0000256" key="3">
    <source>
        <dbReference type="ARBA" id="ARBA00022898"/>
    </source>
</evidence>
<evidence type="ECO:0000259" key="6">
    <source>
        <dbReference type="Pfam" id="PF00155"/>
    </source>
</evidence>
<protein>
    <recommendedName>
        <fullName evidence="2">cysteine-S-conjugate beta-lyase</fullName>
        <ecNumber evidence="2">4.4.1.13</ecNumber>
    </recommendedName>
</protein>
<comment type="similarity">
    <text evidence="5">Belongs to the class-II pyridoxal-phosphate-dependent aminotransferase family. MalY/PatB cystathionine beta-lyase subfamily.</text>
</comment>
<dbReference type="Gene3D" id="3.90.1150.10">
    <property type="entry name" value="Aspartate Aminotransferase, domain 1"/>
    <property type="match status" value="1"/>
</dbReference>
<keyword evidence="7" id="KW-0808">Transferase</keyword>
<dbReference type="SUPFAM" id="SSF53383">
    <property type="entry name" value="PLP-dependent transferases"/>
    <property type="match status" value="1"/>
</dbReference>
<sequence>MKYNFDEYINRKNTNCVKYDGLKRYFNIEDAKPMWVADMDFKTPNFILEDLKKVLDYEILGYPEVSQEVYSSIISWYEKRHKISNINNDEILLTTGVVTAISACIEALSKENDEVIIQTPVYYPFFSCVQNNNRKLIINPLINEQDYYKIDFKDLEEKITPKTRLLILCSPHNPVGRVWDKEELLQLCKICLKHNIIIISDEIHSDLVFKPFTSILHLEEKYINNCVVLNSPSKTFNIAGLNSSYIIAKNEILKNKISVIIKKREIGNLNLFGLQGIISSYTKGEEWLKMLLFYLNENITIVNQSLNNKCNNITFKIPEATYLLWLNFTKVEDSHKNIFSRLLNKSKLALNDGSTFGKEGEFYFRLNIALSKNELIKSLICLNNEFN</sequence>
<evidence type="ECO:0000256" key="2">
    <source>
        <dbReference type="ARBA" id="ARBA00012224"/>
    </source>
</evidence>
<comment type="cofactor">
    <cofactor evidence="1">
        <name>pyridoxal 5'-phosphate</name>
        <dbReference type="ChEBI" id="CHEBI:597326"/>
    </cofactor>
</comment>
<name>A0AAX2AFW2_9BACT</name>
<dbReference type="InterPro" id="IPR004839">
    <property type="entry name" value="Aminotransferase_I/II_large"/>
</dbReference>
<evidence type="ECO:0000313" key="8">
    <source>
        <dbReference type="Proteomes" id="UP000290092"/>
    </source>
</evidence>
<dbReference type="GO" id="GO:0047804">
    <property type="term" value="F:cysteine-S-conjugate beta-lyase activity"/>
    <property type="evidence" value="ECO:0007669"/>
    <property type="project" value="UniProtKB-EC"/>
</dbReference>
<keyword evidence="4" id="KW-0456">Lyase</keyword>
<dbReference type="PANTHER" id="PTHR43525:SF1">
    <property type="entry name" value="PROTEIN MALY"/>
    <property type="match status" value="1"/>
</dbReference>
<evidence type="ECO:0000256" key="1">
    <source>
        <dbReference type="ARBA" id="ARBA00001933"/>
    </source>
</evidence>
<dbReference type="InterPro" id="IPR015424">
    <property type="entry name" value="PyrdxlP-dep_Trfase"/>
</dbReference>
<dbReference type="EMBL" id="NXID01000017">
    <property type="protein sequence ID" value="RXK15887.1"/>
    <property type="molecule type" value="Genomic_DNA"/>
</dbReference>
<dbReference type="KEGG" id="amyt:AMYT_2332"/>
<dbReference type="GO" id="GO:0008483">
    <property type="term" value="F:transaminase activity"/>
    <property type="evidence" value="ECO:0007669"/>
    <property type="project" value="UniProtKB-KW"/>
</dbReference>
<feature type="domain" description="Aminotransferase class I/classII large" evidence="6">
    <location>
        <begin position="59"/>
        <end position="377"/>
    </location>
</feature>
<dbReference type="AlphaFoldDB" id="A0AAX2AFW2"/>
<dbReference type="InterPro" id="IPR015421">
    <property type="entry name" value="PyrdxlP-dep_Trfase_major"/>
</dbReference>
<dbReference type="CDD" id="cd00609">
    <property type="entry name" value="AAT_like"/>
    <property type="match status" value="1"/>
</dbReference>
<dbReference type="RefSeq" id="WP_114842692.1">
    <property type="nucleotide sequence ID" value="NZ_CP031219.1"/>
</dbReference>
<dbReference type="InterPro" id="IPR051798">
    <property type="entry name" value="Class-II_PLP-Dep_Aminotrans"/>
</dbReference>
<keyword evidence="8" id="KW-1185">Reference proteome</keyword>
<dbReference type="PANTHER" id="PTHR43525">
    <property type="entry name" value="PROTEIN MALY"/>
    <property type="match status" value="1"/>
</dbReference>
<keyword evidence="7" id="KW-0032">Aminotransferase</keyword>
<evidence type="ECO:0000256" key="4">
    <source>
        <dbReference type="ARBA" id="ARBA00023239"/>
    </source>
</evidence>
<dbReference type="EC" id="4.4.1.13" evidence="2"/>
<keyword evidence="3" id="KW-0663">Pyridoxal phosphate</keyword>
<dbReference type="InterPro" id="IPR015422">
    <property type="entry name" value="PyrdxlP-dep_Trfase_small"/>
</dbReference>
<organism evidence="7 8">
    <name type="scientific">Malaciobacter mytili LMG 24559</name>
    <dbReference type="NCBI Taxonomy" id="1032238"/>
    <lineage>
        <taxon>Bacteria</taxon>
        <taxon>Pseudomonadati</taxon>
        <taxon>Campylobacterota</taxon>
        <taxon>Epsilonproteobacteria</taxon>
        <taxon>Campylobacterales</taxon>
        <taxon>Arcobacteraceae</taxon>
        <taxon>Malaciobacter</taxon>
    </lineage>
</organism>
<dbReference type="NCBIfam" id="TIGR04350">
    <property type="entry name" value="C_S_lyase_PatB"/>
    <property type="match status" value="1"/>
</dbReference>